<reference evidence="6" key="1">
    <citation type="submission" date="2025-08" db="UniProtKB">
        <authorList>
            <consortium name="RefSeq"/>
        </authorList>
    </citation>
    <scope>IDENTIFICATION</scope>
</reference>
<dbReference type="AlphaFoldDB" id="A0A6P8NVH7"/>
<dbReference type="Gene3D" id="1.10.246.10">
    <property type="match status" value="3"/>
</dbReference>
<protein>
    <submittedName>
        <fullName evidence="6">Extracellular matrix protein 1</fullName>
    </submittedName>
</protein>
<dbReference type="InParanoid" id="A0A6P8NVH7"/>
<dbReference type="SUPFAM" id="SSF48552">
    <property type="entry name" value="Serum albumin-like"/>
    <property type="match status" value="3"/>
</dbReference>
<dbReference type="GO" id="GO:0007165">
    <property type="term" value="P:signal transduction"/>
    <property type="evidence" value="ECO:0007669"/>
    <property type="project" value="InterPro"/>
</dbReference>
<dbReference type="GO" id="GO:0005615">
    <property type="term" value="C:extracellular space"/>
    <property type="evidence" value="ECO:0007669"/>
    <property type="project" value="InterPro"/>
</dbReference>
<dbReference type="RefSeq" id="XP_033780392.1">
    <property type="nucleotide sequence ID" value="XM_033924501.1"/>
</dbReference>
<evidence type="ECO:0000313" key="5">
    <source>
        <dbReference type="Proteomes" id="UP000515159"/>
    </source>
</evidence>
<feature type="signal peptide" evidence="4">
    <location>
        <begin position="1"/>
        <end position="16"/>
    </location>
</feature>
<dbReference type="GO" id="GO:0030500">
    <property type="term" value="P:regulation of bone mineralization"/>
    <property type="evidence" value="ECO:0007669"/>
    <property type="project" value="TreeGrafter"/>
</dbReference>
<keyword evidence="2" id="KW-0964">Secreted</keyword>
<gene>
    <name evidence="6" type="primary">ECM1</name>
</gene>
<dbReference type="PANTHER" id="PTHR16776">
    <property type="entry name" value="EXTRACELLULAR MATRIX PROTEIN 1"/>
    <property type="match status" value="1"/>
</dbReference>
<dbReference type="KEGG" id="gsh:117350281"/>
<accession>A0A6P8NVH7</accession>
<keyword evidence="3" id="KW-0677">Repeat</keyword>
<dbReference type="OrthoDB" id="9889855at2759"/>
<keyword evidence="5" id="KW-1185">Reference proteome</keyword>
<comment type="subcellular location">
    <subcellularLocation>
        <location evidence="1">Secreted</location>
    </subcellularLocation>
</comment>
<dbReference type="InterPro" id="IPR008605">
    <property type="entry name" value="ECM1"/>
</dbReference>
<keyword evidence="4" id="KW-0732">Signal</keyword>
<dbReference type="Proteomes" id="UP000515159">
    <property type="component" value="Chromosome 16"/>
</dbReference>
<evidence type="ECO:0000313" key="6">
    <source>
        <dbReference type="RefSeq" id="XP_033780392.1"/>
    </source>
</evidence>
<evidence type="ECO:0000256" key="3">
    <source>
        <dbReference type="ARBA" id="ARBA00022737"/>
    </source>
</evidence>
<dbReference type="Pfam" id="PF05782">
    <property type="entry name" value="ECM1"/>
    <property type="match status" value="2"/>
</dbReference>
<feature type="chain" id="PRO_5027880194" evidence="4">
    <location>
        <begin position="17"/>
        <end position="480"/>
    </location>
</feature>
<name>A0A6P8NVH7_GEOSA</name>
<organism evidence="5 6">
    <name type="scientific">Geotrypetes seraphini</name>
    <name type="common">Gaboon caecilian</name>
    <name type="synonym">Caecilia seraphini</name>
    <dbReference type="NCBI Taxonomy" id="260995"/>
    <lineage>
        <taxon>Eukaryota</taxon>
        <taxon>Metazoa</taxon>
        <taxon>Chordata</taxon>
        <taxon>Craniata</taxon>
        <taxon>Vertebrata</taxon>
        <taxon>Euteleostomi</taxon>
        <taxon>Amphibia</taxon>
        <taxon>Gymnophiona</taxon>
        <taxon>Geotrypetes</taxon>
    </lineage>
</organism>
<evidence type="ECO:0000256" key="1">
    <source>
        <dbReference type="ARBA" id="ARBA00004613"/>
    </source>
</evidence>
<dbReference type="PANTHER" id="PTHR16776:SF3">
    <property type="entry name" value="EXTRACELLULAR MATRIX PROTEIN 1"/>
    <property type="match status" value="1"/>
</dbReference>
<dbReference type="InterPro" id="IPR020858">
    <property type="entry name" value="Serum_albumin-like"/>
</dbReference>
<sequence>MWLFLQLSCLLCLALAGLKSHSINNGGGRQREIAPELPEVYQTEADLPIMLQEEVMPFILQEEVELRPRGRIESRCRGGHCVDLPPALLGNNDLIDFPPGRPTEENIHHICSSSRIKSNYGSHNLPQSGFGYLWRQGSALNELEQGFTDCCLQNERLGCAQSLWQEVLDQFCTEEFSIKTRPHQCCKEYEAARYSCFGSQAPYPNYDSPAPSVHTIQRSVRFPLCAATGTSNCQSKRLNEAFEKKMQELFPPGEPNADSIENICRLRRFRSSYLKNAIPRSYYGREQREAKAINQLEAQFKICCKNEDVSCAHDAWEKILKEFCDAEFSVKTRPHECCKEEISTAMYSCFASKAPHPNYDWEIQTLDLDKLHQPVLQQLCGDMKLLSKQKQIPLLVKSITENCCVLPSEDRVGCAEQKKEEFVEILCTTNRSSWKDNQKCCEQEDRVSCFSGNYLDKVTIATARTEVERVHQEQTLLQQV</sequence>
<evidence type="ECO:0000256" key="2">
    <source>
        <dbReference type="ARBA" id="ARBA00022525"/>
    </source>
</evidence>
<dbReference type="GeneID" id="117350281"/>
<dbReference type="CTD" id="1893"/>
<dbReference type="FunCoup" id="A0A6P8NVH7">
    <property type="interactions" value="250"/>
</dbReference>
<proteinExistence type="predicted"/>
<evidence type="ECO:0000256" key="4">
    <source>
        <dbReference type="SAM" id="SignalP"/>
    </source>
</evidence>